<dbReference type="InterPro" id="IPR008969">
    <property type="entry name" value="CarboxyPept-like_regulatory"/>
</dbReference>
<keyword evidence="6" id="KW-0378">Hydrolase</keyword>
<name>A0A7S7NR59_PALFE</name>
<keyword evidence="6" id="KW-0645">Protease</keyword>
<feature type="domain" description="TonB-dependent transporter Oar-like beta-barrel" evidence="5">
    <location>
        <begin position="237"/>
        <end position="1064"/>
    </location>
</feature>
<dbReference type="GO" id="GO:0009279">
    <property type="term" value="C:cell outer membrane"/>
    <property type="evidence" value="ECO:0007669"/>
    <property type="project" value="UniProtKB-SubCell"/>
</dbReference>
<feature type="signal peptide" evidence="4">
    <location>
        <begin position="1"/>
        <end position="20"/>
    </location>
</feature>
<dbReference type="Gene3D" id="2.40.170.20">
    <property type="entry name" value="TonB-dependent receptor, beta-barrel domain"/>
    <property type="match status" value="1"/>
</dbReference>
<keyword evidence="7" id="KW-1185">Reference proteome</keyword>
<evidence type="ECO:0000313" key="7">
    <source>
        <dbReference type="Proteomes" id="UP000593892"/>
    </source>
</evidence>
<dbReference type="InterPro" id="IPR057601">
    <property type="entry name" value="Oar-like_b-barrel"/>
</dbReference>
<keyword evidence="6" id="KW-0121">Carboxypeptidase</keyword>
<comment type="subcellular location">
    <subcellularLocation>
        <location evidence="1">Cell outer membrane</location>
    </subcellularLocation>
</comment>
<reference evidence="6 7" key="1">
    <citation type="submission" date="2020-10" db="EMBL/GenBank/DDBJ databases">
        <title>Complete genome sequence of Paludibaculum fermentans P105T, a facultatively anaerobic acidobacterium capable of dissimilatory Fe(III) reduction.</title>
        <authorList>
            <person name="Dedysh S.N."/>
            <person name="Beletsky A.V."/>
            <person name="Kulichevskaya I.S."/>
            <person name="Mardanov A.V."/>
            <person name="Ravin N.V."/>
        </authorList>
    </citation>
    <scope>NUCLEOTIDE SEQUENCE [LARGE SCALE GENOMIC DNA]</scope>
    <source>
        <strain evidence="6 7">P105</strain>
    </source>
</reference>
<evidence type="ECO:0000256" key="1">
    <source>
        <dbReference type="ARBA" id="ARBA00004442"/>
    </source>
</evidence>
<evidence type="ECO:0000313" key="6">
    <source>
        <dbReference type="EMBL" id="QOY88310.1"/>
    </source>
</evidence>
<keyword evidence="2" id="KW-0472">Membrane</keyword>
<dbReference type="SUPFAM" id="SSF49464">
    <property type="entry name" value="Carboxypeptidase regulatory domain-like"/>
    <property type="match status" value="1"/>
</dbReference>
<evidence type="ECO:0000259" key="5">
    <source>
        <dbReference type="Pfam" id="PF25183"/>
    </source>
</evidence>
<keyword evidence="4" id="KW-0732">Signal</keyword>
<gene>
    <name evidence="6" type="ORF">IRI77_37200</name>
</gene>
<evidence type="ECO:0000256" key="4">
    <source>
        <dbReference type="SAM" id="SignalP"/>
    </source>
</evidence>
<protein>
    <submittedName>
        <fullName evidence="6">Carboxypeptidase regulatory-like domain-containing protein</fullName>
    </submittedName>
</protein>
<dbReference type="Pfam" id="PF13620">
    <property type="entry name" value="CarboxypepD_reg"/>
    <property type="match status" value="1"/>
</dbReference>
<dbReference type="InterPro" id="IPR036942">
    <property type="entry name" value="Beta-barrel_TonB_sf"/>
</dbReference>
<evidence type="ECO:0000256" key="2">
    <source>
        <dbReference type="ARBA" id="ARBA00023136"/>
    </source>
</evidence>
<dbReference type="Proteomes" id="UP000593892">
    <property type="component" value="Chromosome"/>
</dbReference>
<dbReference type="Pfam" id="PF25183">
    <property type="entry name" value="OMP_b-brl_4"/>
    <property type="match status" value="1"/>
</dbReference>
<feature type="chain" id="PRO_5032758229" evidence="4">
    <location>
        <begin position="21"/>
        <end position="1071"/>
    </location>
</feature>
<evidence type="ECO:0000256" key="3">
    <source>
        <dbReference type="ARBA" id="ARBA00023237"/>
    </source>
</evidence>
<organism evidence="6 7">
    <name type="scientific">Paludibaculum fermentans</name>
    <dbReference type="NCBI Taxonomy" id="1473598"/>
    <lineage>
        <taxon>Bacteria</taxon>
        <taxon>Pseudomonadati</taxon>
        <taxon>Acidobacteriota</taxon>
        <taxon>Terriglobia</taxon>
        <taxon>Bryobacterales</taxon>
        <taxon>Bryobacteraceae</taxon>
        <taxon>Paludibaculum</taxon>
    </lineage>
</organism>
<dbReference type="KEGG" id="pfer:IRI77_37200"/>
<dbReference type="GO" id="GO:0004180">
    <property type="term" value="F:carboxypeptidase activity"/>
    <property type="evidence" value="ECO:0007669"/>
    <property type="project" value="UniProtKB-KW"/>
</dbReference>
<keyword evidence="3" id="KW-0998">Cell outer membrane</keyword>
<dbReference type="EMBL" id="CP063849">
    <property type="protein sequence ID" value="QOY88310.1"/>
    <property type="molecule type" value="Genomic_DNA"/>
</dbReference>
<dbReference type="Gene3D" id="2.60.40.1120">
    <property type="entry name" value="Carboxypeptidase-like, regulatory domain"/>
    <property type="match status" value="1"/>
</dbReference>
<dbReference type="AlphaFoldDB" id="A0A7S7NR59"/>
<proteinExistence type="predicted"/>
<accession>A0A7S7NR59</accession>
<sequence>MNLRLPLLVGVFLCATYAQTGTSVLTGTATDASGSALPNVVISLTNNDTGARSSSVTNESGTYRLGSLPPGTYKLEAELAGFDRFVRTPIPLNVSQVLAVDFALQLGQTSNTVTVQEDLPLTETQSSSTGQLVNRRMVAGLPMPNRAATSLVALAPGVVMIDSGQGAENYPVFAIAGGRARNQNFTLDGGNVTNAVGLTRPQQMTSLPMDAMQEFRVISNNYSAENGHSTGGVITLSTRSGTNEYHGSVFEFLRNNVLDARNFFAAQRPPLRLNQYGASLGGPIQKDKTHFFLTWEQTRQVSSTIALQTVPTLAQRAGDFSGLPAIYDPATTVGRVRQPFVNNTIPDSRFDAVARNVLGYYPLPNRAGSANGANNYAANANSSLTRNIVVGRLDHQLRSSDQLSARYYINDSYIANTGSFTNPVAAPDANWNDARIQSILVGHTHIFRPDLVNELKVSYLQRKFIDDRFGAFDNLASKVGLTGVSAAAFPNFNLPGYASLSSNSMSRHQTPIRDTQFLESLSWLRGKHAFKFGAEYRMGSNNETRDRTSSGSFGITPLITGLPGVANTGNSLASFLLGEVNSVNIQASDPILSKASYWSWYVQDDWRVTSNLTINYGLRWESELPRYVDNNAQNSFDVAAINPVSGTPGVVTFSGVNGIPRRAFKTDLNNFGPRLGFAWKAAHGFVVRGGGGVFYGPTVSNTIGDTASTGFSDAISLVVPQADLQSAIQLRNGVPLLPRQPLNSSFGAVALGQKPNTSVGFFELDRPTPISYQYNFNVQRELAGGTVLETGYLANVSHHLTANDLTLNQVRPELMGAGDAQARRPFPQFSNVYWINPAIGNSTYHAGFIRTEKRFARGVSFLAHYTFSKFIDDVASGNEYGDPQSYMDAYNRRLDKGLSGSDVTHRTVVSALYEVPVLHGLWNKALGGWQLGTFITLQSGAPYTVVTASNTTNAFPAGAVRPDLVADPSSGTRTLSRWFNTAAFQSPRQFTFGNSPRSGLRGPFQKTVDATVSRQFKLTERFRTDLRGEFYNLLNTVNFDVPGHTFGAADFGTIQSSRPARTIQLGLRLSF</sequence>
<dbReference type="RefSeq" id="WP_194449973.1">
    <property type="nucleotide sequence ID" value="NZ_CP063849.1"/>
</dbReference>
<dbReference type="SUPFAM" id="SSF56935">
    <property type="entry name" value="Porins"/>
    <property type="match status" value="1"/>
</dbReference>